<name>A0ABP9JH93_9MICO</name>
<dbReference type="SMART" id="SM00909">
    <property type="entry name" value="Germane"/>
    <property type="match status" value="1"/>
</dbReference>
<gene>
    <name evidence="4" type="ORF">GCM10023258_30850</name>
</gene>
<protein>
    <recommendedName>
        <fullName evidence="3">GerMN domain-containing protein</fullName>
    </recommendedName>
</protein>
<dbReference type="Proteomes" id="UP001500427">
    <property type="component" value="Unassembled WGS sequence"/>
</dbReference>
<reference evidence="5" key="1">
    <citation type="journal article" date="2019" name="Int. J. Syst. Evol. Microbiol.">
        <title>The Global Catalogue of Microorganisms (GCM) 10K type strain sequencing project: providing services to taxonomists for standard genome sequencing and annotation.</title>
        <authorList>
            <consortium name="The Broad Institute Genomics Platform"/>
            <consortium name="The Broad Institute Genome Sequencing Center for Infectious Disease"/>
            <person name="Wu L."/>
            <person name="Ma J."/>
        </authorList>
    </citation>
    <scope>NUCLEOTIDE SEQUENCE [LARGE SCALE GENOMIC DNA]</scope>
    <source>
        <strain evidence="5">JCM 17687</strain>
    </source>
</reference>
<feature type="region of interest" description="Disordered" evidence="1">
    <location>
        <begin position="171"/>
        <end position="207"/>
    </location>
</feature>
<dbReference type="EMBL" id="BAABIW010000020">
    <property type="protein sequence ID" value="GAA5032135.1"/>
    <property type="molecule type" value="Genomic_DNA"/>
</dbReference>
<comment type="caution">
    <text evidence="4">The sequence shown here is derived from an EMBL/GenBank/DDBJ whole genome shotgun (WGS) entry which is preliminary data.</text>
</comment>
<feature type="chain" id="PRO_5047362943" description="GerMN domain-containing protein" evidence="2">
    <location>
        <begin position="31"/>
        <end position="207"/>
    </location>
</feature>
<sequence>MRPRALALLAALGVLVVAGCGLPQSTPAQLVDPTDVPYRLVDPAPSGPSTSVRGTVTTTPRVYLLTTDELLTPVAAPLSRAGLGPVVAALLDRLAQGPDSQQRAAGLATALGSGFVLRLERVAGRTAVVELDPGERELNASRLPLAVGQVVLTLTSLDGIDDVQFVRQGRPAEVPLPDGALTSSPVDGDDYDSLVGPPNGSTAPTSP</sequence>
<proteinExistence type="predicted"/>
<dbReference type="Pfam" id="PF10646">
    <property type="entry name" value="Germane"/>
    <property type="match status" value="1"/>
</dbReference>
<keyword evidence="5" id="KW-1185">Reference proteome</keyword>
<dbReference type="InterPro" id="IPR019606">
    <property type="entry name" value="GerMN"/>
</dbReference>
<evidence type="ECO:0000259" key="3">
    <source>
        <dbReference type="SMART" id="SM00909"/>
    </source>
</evidence>
<evidence type="ECO:0000256" key="2">
    <source>
        <dbReference type="SAM" id="SignalP"/>
    </source>
</evidence>
<evidence type="ECO:0000313" key="5">
    <source>
        <dbReference type="Proteomes" id="UP001500427"/>
    </source>
</evidence>
<feature type="domain" description="GerMN" evidence="3">
    <location>
        <begin position="87"/>
        <end position="176"/>
    </location>
</feature>
<evidence type="ECO:0000313" key="4">
    <source>
        <dbReference type="EMBL" id="GAA5032135.1"/>
    </source>
</evidence>
<keyword evidence="2" id="KW-0732">Signal</keyword>
<dbReference type="PROSITE" id="PS51257">
    <property type="entry name" value="PROKAR_LIPOPROTEIN"/>
    <property type="match status" value="1"/>
</dbReference>
<accession>A0ABP9JH93</accession>
<dbReference type="RefSeq" id="WP_345508393.1">
    <property type="nucleotide sequence ID" value="NZ_BAABIW010000020.1"/>
</dbReference>
<feature type="signal peptide" evidence="2">
    <location>
        <begin position="1"/>
        <end position="30"/>
    </location>
</feature>
<organism evidence="4 5">
    <name type="scientific">Terrabacter aeriphilus</name>
    <dbReference type="NCBI Taxonomy" id="515662"/>
    <lineage>
        <taxon>Bacteria</taxon>
        <taxon>Bacillati</taxon>
        <taxon>Actinomycetota</taxon>
        <taxon>Actinomycetes</taxon>
        <taxon>Micrococcales</taxon>
        <taxon>Intrasporangiaceae</taxon>
        <taxon>Terrabacter</taxon>
    </lineage>
</organism>
<evidence type="ECO:0000256" key="1">
    <source>
        <dbReference type="SAM" id="MobiDB-lite"/>
    </source>
</evidence>